<keyword evidence="9" id="KW-0496">Mitochondrion</keyword>
<evidence type="ECO:0000256" key="7">
    <source>
        <dbReference type="ARBA" id="ARBA00022677"/>
    </source>
</evidence>
<keyword evidence="7" id="KW-0551">Lipid droplet</keyword>
<evidence type="ECO:0000313" key="17">
    <source>
        <dbReference type="Ensembl" id="ENSNMLP00000006091.1"/>
    </source>
</evidence>
<dbReference type="InterPro" id="IPR001660">
    <property type="entry name" value="SAM"/>
</dbReference>
<dbReference type="Gene3D" id="1.10.555.10">
    <property type="entry name" value="Rho GTPase activation protein"/>
    <property type="match status" value="1"/>
</dbReference>
<reference evidence="17" key="2">
    <citation type="submission" date="2025-09" db="UniProtKB">
        <authorList>
            <consortium name="Ensembl"/>
        </authorList>
    </citation>
    <scope>IDENTIFICATION</scope>
</reference>
<dbReference type="FunFam" id="3.30.530.20:FF:000009">
    <property type="entry name" value="StAR related lipid transfer domain containing 13"/>
    <property type="match status" value="1"/>
</dbReference>
<dbReference type="FunFam" id="1.10.555.10:FF:000007">
    <property type="entry name" value="rho GTPase-activating protein 7 isoform X2"/>
    <property type="match status" value="1"/>
</dbReference>
<evidence type="ECO:0000256" key="11">
    <source>
        <dbReference type="ARBA" id="ARBA00065039"/>
    </source>
</evidence>
<dbReference type="Pfam" id="PF00620">
    <property type="entry name" value="RhoGAP"/>
    <property type="match status" value="1"/>
</dbReference>
<dbReference type="Pfam" id="PF07647">
    <property type="entry name" value="SAM_2"/>
    <property type="match status" value="1"/>
</dbReference>
<keyword evidence="4" id="KW-0343">GTPase activation</keyword>
<evidence type="ECO:0000256" key="10">
    <source>
        <dbReference type="ARBA" id="ARBA00023136"/>
    </source>
</evidence>
<dbReference type="SMART" id="SM00234">
    <property type="entry name" value="START"/>
    <property type="match status" value="1"/>
</dbReference>
<dbReference type="PANTHER" id="PTHR12659:SF8">
    <property type="entry name" value="STAR-RELATED LIPID TRANSFER PROTEIN 13 ISOFORM X1"/>
    <property type="match status" value="1"/>
</dbReference>
<dbReference type="GO" id="GO:0005811">
    <property type="term" value="C:lipid droplet"/>
    <property type="evidence" value="ECO:0007669"/>
    <property type="project" value="UniProtKB-SubCell"/>
</dbReference>
<feature type="region of interest" description="Disordered" evidence="14">
    <location>
        <begin position="476"/>
        <end position="520"/>
    </location>
</feature>
<evidence type="ECO:0000256" key="12">
    <source>
        <dbReference type="ARBA" id="ARBA00067490"/>
    </source>
</evidence>
<dbReference type="Gene3D" id="1.10.287.2070">
    <property type="match status" value="1"/>
</dbReference>
<comment type="subcellular location">
    <subcellularLocation>
        <location evidence="2">Cytoplasm</location>
    </subcellularLocation>
    <subcellularLocation>
        <location evidence="3">Lipid droplet</location>
    </subcellularLocation>
    <subcellularLocation>
        <location evidence="1">Mitochondrion membrane</location>
        <topology evidence="1">Peripheral membrane protein</topology>
        <orientation evidence="1">Cytoplasmic side</orientation>
    </subcellularLocation>
</comment>
<dbReference type="GO" id="GO:0008289">
    <property type="term" value="F:lipid binding"/>
    <property type="evidence" value="ECO:0007669"/>
    <property type="project" value="InterPro"/>
</dbReference>
<dbReference type="Pfam" id="PF01852">
    <property type="entry name" value="START"/>
    <property type="match status" value="1"/>
</dbReference>
<reference evidence="17" key="1">
    <citation type="submission" date="2025-08" db="UniProtKB">
        <authorList>
            <consortium name="Ensembl"/>
        </authorList>
    </citation>
    <scope>IDENTIFICATION</scope>
</reference>
<dbReference type="GO" id="GO:0005096">
    <property type="term" value="F:GTPase activator activity"/>
    <property type="evidence" value="ECO:0007669"/>
    <property type="project" value="UniProtKB-KW"/>
</dbReference>
<dbReference type="GO" id="GO:0031966">
    <property type="term" value="C:mitochondrial membrane"/>
    <property type="evidence" value="ECO:0007669"/>
    <property type="project" value="UniProtKB-SubCell"/>
</dbReference>
<evidence type="ECO:0000313" key="18">
    <source>
        <dbReference type="Proteomes" id="UP000694523"/>
    </source>
</evidence>
<keyword evidence="6" id="KW-0597">Phosphoprotein</keyword>
<evidence type="ECO:0000256" key="13">
    <source>
        <dbReference type="ARBA" id="ARBA00076865"/>
    </source>
</evidence>
<dbReference type="PANTHER" id="PTHR12659">
    <property type="entry name" value="RHO-TYPE GTPASE ACTIVATING PROTEIN"/>
    <property type="match status" value="1"/>
</dbReference>
<sequence length="1067" mass="120352">MVKTNYNYLCKKNIYCRLNLSFLLTEIEAKEACDWLRAAGFPQYAQLYEDAQFPIDISSVKKDHDFLDRDLVEPLCRRLNTLNKCASMKLDVSHQRKKGEDSDDDDPLAISKRWTFEWSSRRWSRLQDFLLDSANEGSPTGQGAGLHSTVSSESVLTDLSEQEIAEISSIHSEDSTLAMPDSISMASLSASYQPPRELHHYNSLPIKRHGQGGRSKAKEFLRKMEVVRTWGPSTRRKSANRRPPLVISEPVLHGEEPRALQVLQCTPISQLENGSKLSHQNIDNSGSVSPDSNHEDMTTVDSPNVETVTPVLKGTACSKPRTANKRSSKYLEDMEMPSQGKRTEGQAHFGKNQFHSYENLLIHIPKDHKPGTFPKALSIESLAPASGDNSPQTESPKNGLTQHWLGKPLSKPCPGAPRGSRVSVYDNVPGSHLYASTGDLLDLEKEDNLFPHLDDIIQHVSGLQQIVDHWSRSVLPEGDMGEEEGEDRTTPSEGDRDGVSLNDTDSTGTSRERRDSGVGASLTRPRLRWPSFRTSDDLNQPSSSLHISSQSAGQLSLLQKFSLLRLTAIMEKYSMSNKHGWTWSVPKFMKRMKVPDYKEKCVFGVPLIVHVQRCGFPLPLCLQQALCHLKSYCLDQVGLFRKSGVKSRIHALRQQCEVSPDSVSYEDQSAYDVADMIKQFFRDLPEPLLTSKLGETFLHIYQYVPKEQRLQAVRAAILLMPDENREVLQTLLYFLRDVTSMVEENQMTPMNLAVCLGPSLFHLSLLKNDTLSPRSIQRKYTTGRPDQKDLNENLAATQGLAHMIAECHRLFQVPEEMVTQSRNSYMEAELLAPPLDELGKTHEEDVDVDVEEEDEEASYHTHVENLIQNLLKEAKDKSKGWVSRPTTDHTELSFKKVGDGNPLRRWRISVEVSASPGEVLDRLLKERPLWQSDLLQEKVLETLDKQTDVFQYSCRNMPPQSSSDYVVLRSWRTELCRGSCALVCASVDHEDSPRTGTVRGVVLESQYLLEPSGSGRTRLTHICRVDLRGRSPEWYNKAFGHLLINEAQRVRSSFQTNDPAQSPEAKL</sequence>
<evidence type="ECO:0000256" key="6">
    <source>
        <dbReference type="ARBA" id="ARBA00022553"/>
    </source>
</evidence>
<dbReference type="SMART" id="SM00324">
    <property type="entry name" value="RhoGAP"/>
    <property type="match status" value="1"/>
</dbReference>
<accession>A0A8C6SGY1</accession>
<feature type="region of interest" description="Disordered" evidence="14">
    <location>
        <begin position="274"/>
        <end position="301"/>
    </location>
</feature>
<evidence type="ECO:0000256" key="4">
    <source>
        <dbReference type="ARBA" id="ARBA00022468"/>
    </source>
</evidence>
<dbReference type="Proteomes" id="UP000694523">
    <property type="component" value="Unplaced"/>
</dbReference>
<evidence type="ECO:0000256" key="5">
    <source>
        <dbReference type="ARBA" id="ARBA00022490"/>
    </source>
</evidence>
<keyword evidence="5" id="KW-0963">Cytoplasm</keyword>
<dbReference type="AlphaFoldDB" id="A0A8C6SGY1"/>
<feature type="compositionally biased region" description="Polar residues" evidence="14">
    <location>
        <begin position="387"/>
        <end position="401"/>
    </location>
</feature>
<dbReference type="InterPro" id="IPR023393">
    <property type="entry name" value="START-like_dom_sf"/>
</dbReference>
<evidence type="ECO:0000256" key="8">
    <source>
        <dbReference type="ARBA" id="ARBA00022990"/>
    </source>
</evidence>
<evidence type="ECO:0000256" key="14">
    <source>
        <dbReference type="SAM" id="MobiDB-lite"/>
    </source>
</evidence>
<keyword evidence="10" id="KW-0472">Membrane</keyword>
<dbReference type="InterPro" id="IPR008936">
    <property type="entry name" value="Rho_GTPase_activation_prot"/>
</dbReference>
<organism evidence="17 18">
    <name type="scientific">Neogobius melanostomus</name>
    <name type="common">round goby</name>
    <dbReference type="NCBI Taxonomy" id="47308"/>
    <lineage>
        <taxon>Eukaryota</taxon>
        <taxon>Metazoa</taxon>
        <taxon>Chordata</taxon>
        <taxon>Craniata</taxon>
        <taxon>Vertebrata</taxon>
        <taxon>Euteleostomi</taxon>
        <taxon>Actinopterygii</taxon>
        <taxon>Neopterygii</taxon>
        <taxon>Teleostei</taxon>
        <taxon>Neoteleostei</taxon>
        <taxon>Acanthomorphata</taxon>
        <taxon>Gobiaria</taxon>
        <taxon>Gobiiformes</taxon>
        <taxon>Gobioidei</taxon>
        <taxon>Gobiidae</taxon>
        <taxon>Benthophilinae</taxon>
        <taxon>Neogobiini</taxon>
        <taxon>Neogobius</taxon>
    </lineage>
</organism>
<dbReference type="PROSITE" id="PS50848">
    <property type="entry name" value="START"/>
    <property type="match status" value="1"/>
</dbReference>
<protein>
    <recommendedName>
        <fullName evidence="12">StAR-related lipid transfer protein 13</fullName>
    </recommendedName>
    <alternativeName>
        <fullName evidence="13">START domain-containing protein 13</fullName>
    </alternativeName>
</protein>
<dbReference type="GO" id="GO:0035023">
    <property type="term" value="P:regulation of Rho protein signal transduction"/>
    <property type="evidence" value="ECO:0007669"/>
    <property type="project" value="TreeGrafter"/>
</dbReference>
<dbReference type="Gene3D" id="3.30.530.20">
    <property type="match status" value="1"/>
</dbReference>
<dbReference type="CDD" id="cd09592">
    <property type="entry name" value="SAM_DLC2"/>
    <property type="match status" value="1"/>
</dbReference>
<name>A0A8C6SGY1_9GOBI</name>
<keyword evidence="18" id="KW-1185">Reference proteome</keyword>
<dbReference type="CDD" id="cd04375">
    <property type="entry name" value="RhoGAP_DLC1"/>
    <property type="match status" value="1"/>
</dbReference>
<comment type="subunit">
    <text evidence="11">Homodimer. Interacts with TAX1BP1.</text>
</comment>
<feature type="compositionally biased region" description="Basic and acidic residues" evidence="14">
    <location>
        <begin position="487"/>
        <end position="498"/>
    </location>
</feature>
<dbReference type="GO" id="GO:0030036">
    <property type="term" value="P:actin cytoskeleton organization"/>
    <property type="evidence" value="ECO:0007669"/>
    <property type="project" value="TreeGrafter"/>
</dbReference>
<evidence type="ECO:0000259" key="16">
    <source>
        <dbReference type="PROSITE" id="PS50848"/>
    </source>
</evidence>
<dbReference type="InterPro" id="IPR000198">
    <property type="entry name" value="RhoGAP_dom"/>
</dbReference>
<dbReference type="GO" id="GO:0007165">
    <property type="term" value="P:signal transduction"/>
    <property type="evidence" value="ECO:0007669"/>
    <property type="project" value="InterPro"/>
</dbReference>
<dbReference type="InterPro" id="IPR002913">
    <property type="entry name" value="START_lipid-bd_dom"/>
</dbReference>
<proteinExistence type="predicted"/>
<evidence type="ECO:0000256" key="2">
    <source>
        <dbReference type="ARBA" id="ARBA00004496"/>
    </source>
</evidence>
<evidence type="ECO:0000256" key="9">
    <source>
        <dbReference type="ARBA" id="ARBA00023128"/>
    </source>
</evidence>
<evidence type="ECO:0000256" key="3">
    <source>
        <dbReference type="ARBA" id="ARBA00004502"/>
    </source>
</evidence>
<feature type="region of interest" description="Disordered" evidence="14">
    <location>
        <begin position="382"/>
        <end position="422"/>
    </location>
</feature>
<dbReference type="PROSITE" id="PS50238">
    <property type="entry name" value="RHOGAP"/>
    <property type="match status" value="1"/>
</dbReference>
<feature type="compositionally biased region" description="Polar residues" evidence="14">
    <location>
        <begin position="274"/>
        <end position="291"/>
    </location>
</feature>
<evidence type="ECO:0000259" key="15">
    <source>
        <dbReference type="PROSITE" id="PS50238"/>
    </source>
</evidence>
<dbReference type="InterPro" id="IPR013761">
    <property type="entry name" value="SAM/pointed_sf"/>
</dbReference>
<dbReference type="SUPFAM" id="SSF48350">
    <property type="entry name" value="GTPase activation domain, GAP"/>
    <property type="match status" value="1"/>
</dbReference>
<dbReference type="FunFam" id="1.10.287.2070:FF:000001">
    <property type="entry name" value="StAR-related lipid transfer domain-containing 13"/>
    <property type="match status" value="1"/>
</dbReference>
<dbReference type="SUPFAM" id="SSF55961">
    <property type="entry name" value="Bet v1-like"/>
    <property type="match status" value="1"/>
</dbReference>
<dbReference type="SUPFAM" id="SSF47769">
    <property type="entry name" value="SAM/Pointed domain"/>
    <property type="match status" value="1"/>
</dbReference>
<dbReference type="Ensembl" id="ENSNMLT00000006983.1">
    <property type="protein sequence ID" value="ENSNMLP00000006091.1"/>
    <property type="gene ID" value="ENSNMLG00000004406.1"/>
</dbReference>
<feature type="domain" description="START" evidence="16">
    <location>
        <begin position="852"/>
        <end position="1035"/>
    </location>
</feature>
<evidence type="ECO:0000256" key="1">
    <source>
        <dbReference type="ARBA" id="ARBA00004346"/>
    </source>
</evidence>
<keyword evidence="8" id="KW-0007">Acetylation</keyword>
<feature type="domain" description="Rho-GAP" evidence="15">
    <location>
        <begin position="605"/>
        <end position="811"/>
    </location>
</feature>